<comment type="caution">
    <text evidence="8">The sequence shown here is derived from an EMBL/GenBank/DDBJ whole genome shotgun (WGS) entry which is preliminary data.</text>
</comment>
<dbReference type="PROSITE" id="PS51277">
    <property type="entry name" value="BURP"/>
    <property type="match status" value="1"/>
</dbReference>
<keyword evidence="3" id="KW-0964">Secreted</keyword>
<sequence length="607" mass="66204">MSSREKVLANGAARKLDDSSAKINPFTPKAYLIRYWKKCVTSKSEFPSFLLDKASPLTATESASFVKLADQNTLSSHLSSFCSSAKLFCFPDVSSSLEKHRENANFTSYVGKNFTNYGSVGNADSFKNYSDGENLPINTFRRYGRDSVGHDTNFANYAPDTNVADQRFHTYAAGSTGGATGFDNYNKETNVPNLNFNSYSAQSNGQSQTFSSYTESANSGVESFASYGRDGNGQPNNFISYGEDSNTIGSSFSGYGQNANAGQNNFTSYGGNGNVPENNFRSYGDAGNAGAESFANYRDQANVGDDTFRSYGKHSNAANASFANYGNSSNVGSDSFTGYSKKGSFSDIEFKGYGLNNTFKDYANKSAASFSMYKTNNSLEGAVNKWVEPGKFFREEMLKSGNVMPMPDIRDKMPKRAFLPRVLSSRLPFMSAKVDELKTIFHASENSSMAAILTDTLSECERAPSRGETKKCVNSVEDMLDFANSVLGQNVVVRTTKNTNGSKEDILIGEVKGINGGRITKAVSCHQSLFPYLVYYCHSVPKVRVYEADILDSKSKAKINHGIAICHVDTSDWSASHGAFVALGSGPGKIEVCHWIFENDMNWTVSD</sequence>
<keyword evidence="5" id="KW-0732">Signal</keyword>
<dbReference type="GO" id="GO:0048046">
    <property type="term" value="C:apoplast"/>
    <property type="evidence" value="ECO:0007669"/>
    <property type="project" value="UniProtKB-SubCell"/>
</dbReference>
<evidence type="ECO:0000313" key="8">
    <source>
        <dbReference type="EMBL" id="KZM83534.1"/>
    </source>
</evidence>
<evidence type="ECO:0000256" key="6">
    <source>
        <dbReference type="ARBA" id="ARBA00023180"/>
    </source>
</evidence>
<evidence type="ECO:0000256" key="4">
    <source>
        <dbReference type="ARBA" id="ARBA00022523"/>
    </source>
</evidence>
<name>A0A175YIJ7_DAUCS</name>
<dbReference type="Gramene" id="KZM83534">
    <property type="protein sequence ID" value="KZM83534"/>
    <property type="gene ID" value="DCAR_031103"/>
</dbReference>
<keyword evidence="3" id="KW-0134">Cell wall</keyword>
<comment type="subcellular location">
    <subcellularLocation>
        <location evidence="1">Secreted</location>
        <location evidence="1">Cell wall</location>
    </subcellularLocation>
    <subcellularLocation>
        <location evidence="2">Secreted</location>
        <location evidence="2">Extracellular space</location>
        <location evidence="2">Apoplast</location>
    </subcellularLocation>
</comment>
<evidence type="ECO:0000256" key="1">
    <source>
        <dbReference type="ARBA" id="ARBA00004191"/>
    </source>
</evidence>
<keyword evidence="6" id="KW-0325">Glycoprotein</keyword>
<dbReference type="PANTHER" id="PTHR31458:SF2">
    <property type="entry name" value="POLYGALACTURONASE 1 BETA-LIKE PROTEIN 2"/>
    <property type="match status" value="1"/>
</dbReference>
<dbReference type="InterPro" id="IPR051897">
    <property type="entry name" value="PG-associated_BURP"/>
</dbReference>
<dbReference type="InterPro" id="IPR004873">
    <property type="entry name" value="BURP_dom"/>
</dbReference>
<dbReference type="STRING" id="79200.A0A175YIJ7"/>
<dbReference type="EMBL" id="LNRQ01000009">
    <property type="protein sequence ID" value="KZM83534.1"/>
    <property type="molecule type" value="Genomic_DNA"/>
</dbReference>
<dbReference type="SMART" id="SM01045">
    <property type="entry name" value="BURP"/>
    <property type="match status" value="1"/>
</dbReference>
<dbReference type="AlphaFoldDB" id="A0A175YIJ7"/>
<dbReference type="Pfam" id="PF03181">
    <property type="entry name" value="BURP"/>
    <property type="match status" value="1"/>
</dbReference>
<organism evidence="8">
    <name type="scientific">Daucus carota subsp. sativus</name>
    <name type="common">Carrot</name>
    <dbReference type="NCBI Taxonomy" id="79200"/>
    <lineage>
        <taxon>Eukaryota</taxon>
        <taxon>Viridiplantae</taxon>
        <taxon>Streptophyta</taxon>
        <taxon>Embryophyta</taxon>
        <taxon>Tracheophyta</taxon>
        <taxon>Spermatophyta</taxon>
        <taxon>Magnoliopsida</taxon>
        <taxon>eudicotyledons</taxon>
        <taxon>Gunneridae</taxon>
        <taxon>Pentapetalae</taxon>
        <taxon>asterids</taxon>
        <taxon>campanulids</taxon>
        <taxon>Apiales</taxon>
        <taxon>Apiaceae</taxon>
        <taxon>Apioideae</taxon>
        <taxon>Scandiceae</taxon>
        <taxon>Daucinae</taxon>
        <taxon>Daucus</taxon>
        <taxon>Daucus sect. Daucus</taxon>
    </lineage>
</organism>
<feature type="domain" description="BURP" evidence="7">
    <location>
        <begin position="392"/>
        <end position="606"/>
    </location>
</feature>
<protein>
    <recommendedName>
        <fullName evidence="7">BURP domain-containing protein</fullName>
    </recommendedName>
</protein>
<keyword evidence="4" id="KW-0052">Apoplast</keyword>
<dbReference type="PANTHER" id="PTHR31458">
    <property type="entry name" value="POLYGALACTURONASE 1 BETA-LIKE PROTEIN 2"/>
    <property type="match status" value="1"/>
</dbReference>
<evidence type="ECO:0000256" key="5">
    <source>
        <dbReference type="ARBA" id="ARBA00022729"/>
    </source>
</evidence>
<evidence type="ECO:0000256" key="2">
    <source>
        <dbReference type="ARBA" id="ARBA00004271"/>
    </source>
</evidence>
<gene>
    <name evidence="8" type="ORF">DCAR_031103</name>
</gene>
<evidence type="ECO:0000256" key="3">
    <source>
        <dbReference type="ARBA" id="ARBA00022512"/>
    </source>
</evidence>
<accession>A0A175YIJ7</accession>
<evidence type="ECO:0000259" key="7">
    <source>
        <dbReference type="PROSITE" id="PS51277"/>
    </source>
</evidence>
<reference evidence="8" key="1">
    <citation type="journal article" date="2016" name="Nat. Genet.">
        <title>A high-quality carrot genome assembly provides new insights into carotenoid accumulation and asterid genome evolution.</title>
        <authorList>
            <person name="Iorizzo M."/>
            <person name="Ellison S."/>
            <person name="Senalik D."/>
            <person name="Zeng P."/>
            <person name="Satapoomin P."/>
            <person name="Huang J."/>
            <person name="Bowman M."/>
            <person name="Iovene M."/>
            <person name="Sanseverino W."/>
            <person name="Cavagnaro P."/>
            <person name="Yildiz M."/>
            <person name="Macko-Podgorni A."/>
            <person name="Moranska E."/>
            <person name="Grzebelus E."/>
            <person name="Grzebelus D."/>
            <person name="Ashrafi H."/>
            <person name="Zheng Z."/>
            <person name="Cheng S."/>
            <person name="Spooner D."/>
            <person name="Van Deynze A."/>
            <person name="Simon P."/>
        </authorList>
    </citation>
    <scope>NUCLEOTIDE SEQUENCE [LARGE SCALE GENOMIC DNA]</scope>
    <source>
        <tissue evidence="8">Leaf</tissue>
    </source>
</reference>
<proteinExistence type="predicted"/>
<dbReference type="OMA" id="NFTGYGQ"/>